<feature type="transmembrane region" description="Helical" evidence="1">
    <location>
        <begin position="14"/>
        <end position="38"/>
    </location>
</feature>
<dbReference type="eggNOG" id="COG3182">
    <property type="taxonomic scope" value="Bacteria"/>
</dbReference>
<dbReference type="Pfam" id="PF03929">
    <property type="entry name" value="PepSY_TM"/>
    <property type="match status" value="1"/>
</dbReference>
<dbReference type="AlphaFoldDB" id="A0A094JBK1"/>
<feature type="transmembrane region" description="Helical" evidence="1">
    <location>
        <begin position="394"/>
        <end position="418"/>
    </location>
</feature>
<dbReference type="EMBL" id="JPEO01000015">
    <property type="protein sequence ID" value="KFZ36642.1"/>
    <property type="molecule type" value="Genomic_DNA"/>
</dbReference>
<gene>
    <name evidence="2" type="ORF">HR45_15205</name>
</gene>
<feature type="transmembrane region" description="Helical" evidence="1">
    <location>
        <begin position="455"/>
        <end position="476"/>
    </location>
</feature>
<feature type="transmembrane region" description="Helical" evidence="1">
    <location>
        <begin position="153"/>
        <end position="179"/>
    </location>
</feature>
<feature type="transmembrane region" description="Helical" evidence="1">
    <location>
        <begin position="482"/>
        <end position="505"/>
    </location>
</feature>
<dbReference type="InterPro" id="IPR005625">
    <property type="entry name" value="PepSY-ass_TM"/>
</dbReference>
<feature type="transmembrane region" description="Helical" evidence="1">
    <location>
        <begin position="200"/>
        <end position="222"/>
    </location>
</feature>
<dbReference type="RefSeq" id="WP_037444478.1">
    <property type="nucleotide sequence ID" value="NZ_JPEO01000015.1"/>
</dbReference>
<keyword evidence="1" id="KW-0812">Transmembrane</keyword>
<evidence type="ECO:0000313" key="2">
    <source>
        <dbReference type="EMBL" id="KFZ36642.1"/>
    </source>
</evidence>
<keyword evidence="3" id="KW-1185">Reference proteome</keyword>
<keyword evidence="1" id="KW-1133">Transmembrane helix</keyword>
<evidence type="ECO:0000256" key="1">
    <source>
        <dbReference type="SAM" id="Phobius"/>
    </source>
</evidence>
<dbReference type="STRING" id="1515746.HR45_15205"/>
<proteinExistence type="predicted"/>
<dbReference type="OrthoDB" id="9776609at2"/>
<keyword evidence="1" id="KW-0472">Membrane</keyword>
<accession>A0A094JBK1</accession>
<organism evidence="2 3">
    <name type="scientific">Shewanella mangrovi</name>
    <dbReference type="NCBI Taxonomy" id="1515746"/>
    <lineage>
        <taxon>Bacteria</taxon>
        <taxon>Pseudomonadati</taxon>
        <taxon>Pseudomonadota</taxon>
        <taxon>Gammaproteobacteria</taxon>
        <taxon>Alteromonadales</taxon>
        <taxon>Shewanellaceae</taxon>
        <taxon>Shewanella</taxon>
    </lineage>
</organism>
<protein>
    <submittedName>
        <fullName evidence="2">Peptidase</fullName>
    </submittedName>
</protein>
<evidence type="ECO:0000313" key="3">
    <source>
        <dbReference type="Proteomes" id="UP000029264"/>
    </source>
</evidence>
<dbReference type="PANTHER" id="PTHR34219:SF9">
    <property type="entry name" value="IRON-REGULATED INNER MEMBRANE PROTEIN"/>
    <property type="match status" value="1"/>
</dbReference>
<comment type="caution">
    <text evidence="2">The sequence shown here is derived from an EMBL/GenBank/DDBJ whole genome shotgun (WGS) entry which is preliminary data.</text>
</comment>
<dbReference type="Proteomes" id="UP000029264">
    <property type="component" value="Unassembled WGS sequence"/>
</dbReference>
<sequence length="540" mass="59818">MQIRSDIMRIYQKLHLWCGIGAGILLFICFFAGALTMFKTEIAAWASPPAHVLPQVSLNQLDKLLHKAQAQHPELSKGFVIHPADPRFSPLSWSNGERDHSVNLSAEHWHATLDEQGNLITAKVQPNKLADLIDQLHQTAGIPGSLGHEQLGVLIMGGASILYFIALISGVIVLLPTLVKSMFAIRRRKTAHRFWLDLHNLLGITALPFHIIIALTVIVFAFHDQFYGALNQLVYKTPPSFMPRNAMQQPLDTTQLPNISQILSSANQFNEGYQATSINVMGLGTPRAMARIEMYNEQALMRGPVADFLALNPYTQQVLFSTMTPGNEGVWGRIVSSFFGLHFGSYAGMPGRWLYFLLGLSGAMLFYSGNLLWLEKRRKQQTSEQPKRVQIMAALTVGSCLGTVVAVAASMLLGKWLYQFIDNINYGYLWCYYLCFGLALLYSVKIGAARAAIHLLQLTAMICLLMPLTSLLALTIPTLGLWAPQTLATMMVDITALLAALLLGYCTKLTRRRALTGEPDSIWAIRPSATVKHMAPQASR</sequence>
<name>A0A094JBK1_9GAMM</name>
<reference evidence="2 3" key="1">
    <citation type="submission" date="2014-06" db="EMBL/GenBank/DDBJ databases">
        <title>Shewanella sp. YQH10.</title>
        <authorList>
            <person name="Liu Y."/>
            <person name="Zeng R."/>
        </authorList>
    </citation>
    <scope>NUCLEOTIDE SEQUENCE [LARGE SCALE GENOMIC DNA]</scope>
    <source>
        <strain evidence="2 3">YQH10</strain>
    </source>
</reference>
<feature type="transmembrane region" description="Helical" evidence="1">
    <location>
        <begin position="353"/>
        <end position="373"/>
    </location>
</feature>
<dbReference type="PANTHER" id="PTHR34219">
    <property type="entry name" value="IRON-REGULATED INNER MEMBRANE PROTEIN-RELATED"/>
    <property type="match status" value="1"/>
</dbReference>
<feature type="transmembrane region" description="Helical" evidence="1">
    <location>
        <begin position="424"/>
        <end position="443"/>
    </location>
</feature>